<gene>
    <name evidence="3" type="ORF">RMCB_5376</name>
</gene>
<evidence type="ECO:0000313" key="4">
    <source>
        <dbReference type="Proteomes" id="UP000069620"/>
    </source>
</evidence>
<evidence type="ECO:0000313" key="3">
    <source>
        <dbReference type="EMBL" id="GAS91280.1"/>
    </source>
</evidence>
<dbReference type="AlphaFoldDB" id="A0A117I793"/>
<dbReference type="InterPro" id="IPR036465">
    <property type="entry name" value="vWFA_dom_sf"/>
</dbReference>
<dbReference type="Proteomes" id="UP000069620">
    <property type="component" value="Unassembled WGS sequence"/>
</dbReference>
<dbReference type="STRING" id="146020.RMCB_5376"/>
<dbReference type="EMBL" id="BCSX01000046">
    <property type="protein sequence ID" value="GAS91280.1"/>
    <property type="molecule type" value="Genomic_DNA"/>
</dbReference>
<name>A0A117I793_9MYCO</name>
<evidence type="ECO:0000256" key="1">
    <source>
        <dbReference type="SAM" id="Phobius"/>
    </source>
</evidence>
<protein>
    <submittedName>
        <fullName evidence="3">Membrane protein</fullName>
    </submittedName>
</protein>
<reference evidence="4" key="1">
    <citation type="journal article" date="2016" name="Genome Announc.">
        <title>Draft Genome Sequences of Five Rapidly Growing Mycobacterium Species, M. thermoresistibile, M. fortuitum subsp. acetamidolyticum, M. canariasense, M. brisbanense, and M. novocastrense.</title>
        <authorList>
            <person name="Katahira K."/>
            <person name="Ogura Y."/>
            <person name="Gotoh Y."/>
            <person name="Hayashi T."/>
        </authorList>
    </citation>
    <scope>NUCLEOTIDE SEQUENCE [LARGE SCALE GENOMIC DNA]</scope>
    <source>
        <strain evidence="4">JCM15654</strain>
    </source>
</reference>
<keyword evidence="1" id="KW-0812">Transmembrane</keyword>
<dbReference type="PANTHER" id="PTHR37947">
    <property type="entry name" value="BLL2462 PROTEIN"/>
    <property type="match status" value="1"/>
</dbReference>
<evidence type="ECO:0000259" key="2">
    <source>
        <dbReference type="PROSITE" id="PS50234"/>
    </source>
</evidence>
<accession>A0A117I793</accession>
<dbReference type="Gene3D" id="3.40.50.410">
    <property type="entry name" value="von Willebrand factor, type A domain"/>
    <property type="match status" value="1"/>
</dbReference>
<keyword evidence="1" id="KW-1133">Transmembrane helix</keyword>
<dbReference type="InterPro" id="IPR002035">
    <property type="entry name" value="VWF_A"/>
</dbReference>
<keyword evidence="4" id="KW-1185">Reference proteome</keyword>
<reference evidence="4" key="2">
    <citation type="submission" date="2016-02" db="EMBL/GenBank/DDBJ databases">
        <title>Draft genome sequence of five rapidly growing Mycobacterium species.</title>
        <authorList>
            <person name="Katahira K."/>
            <person name="Gotou Y."/>
            <person name="Iida K."/>
            <person name="Ogura Y."/>
            <person name="Hayashi T."/>
        </authorList>
    </citation>
    <scope>NUCLEOTIDE SEQUENCE [LARGE SCALE GENOMIC DNA]</scope>
    <source>
        <strain evidence="4">JCM15654</strain>
    </source>
</reference>
<sequence>MTQEGLARRLDGDMTTFAVPGALALLVVPVALLVLYVVVQVARKRRFHSFTGASVPRRWTRHLPVALALCATVLLTVALAGPTREIHVARNRAVIMLVIDESRSMGATDVAPTRLAAAQTAAKQFANQLTPGVNLGLVAFAGNAALLVSPTPDHKATVAALDHLSLDDSTATGEAIFTALQSISSVAAVLSSDNTDAPPARIVLESDGAANKPANQDNPRGAYTAARAAKDQGVPVSTIAFGTKDGVVELKDEHIPVPVDDNMLKRIANLSGGQSYNATSIDELSHNYQSIQEQIGYQTVNGPDRGWWLRTGALAAFLAAVSALLINRRLPV</sequence>
<organism evidence="3 4">
    <name type="scientific">Mycolicibacterium brisbanense</name>
    <dbReference type="NCBI Taxonomy" id="146020"/>
    <lineage>
        <taxon>Bacteria</taxon>
        <taxon>Bacillati</taxon>
        <taxon>Actinomycetota</taxon>
        <taxon>Actinomycetes</taxon>
        <taxon>Mycobacteriales</taxon>
        <taxon>Mycobacteriaceae</taxon>
        <taxon>Mycolicibacterium</taxon>
    </lineage>
</organism>
<dbReference type="Pfam" id="PF13519">
    <property type="entry name" value="VWA_2"/>
    <property type="match status" value="1"/>
</dbReference>
<feature type="transmembrane region" description="Helical" evidence="1">
    <location>
        <begin position="17"/>
        <end position="42"/>
    </location>
</feature>
<dbReference type="SMART" id="SM00327">
    <property type="entry name" value="VWA"/>
    <property type="match status" value="1"/>
</dbReference>
<comment type="caution">
    <text evidence="3">The sequence shown here is derived from an EMBL/GenBank/DDBJ whole genome shotgun (WGS) entry which is preliminary data.</text>
</comment>
<dbReference type="NCBIfam" id="NF010238">
    <property type="entry name" value="PRK13685.1"/>
    <property type="match status" value="1"/>
</dbReference>
<dbReference type="PROSITE" id="PS50234">
    <property type="entry name" value="VWFA"/>
    <property type="match status" value="1"/>
</dbReference>
<dbReference type="SUPFAM" id="SSF53300">
    <property type="entry name" value="vWA-like"/>
    <property type="match status" value="1"/>
</dbReference>
<keyword evidence="1" id="KW-0472">Membrane</keyword>
<feature type="transmembrane region" description="Helical" evidence="1">
    <location>
        <begin position="307"/>
        <end position="326"/>
    </location>
</feature>
<proteinExistence type="predicted"/>
<dbReference type="PANTHER" id="PTHR37947:SF1">
    <property type="entry name" value="BLL2462 PROTEIN"/>
    <property type="match status" value="1"/>
</dbReference>
<feature type="transmembrane region" description="Helical" evidence="1">
    <location>
        <begin position="63"/>
        <end position="81"/>
    </location>
</feature>
<feature type="domain" description="VWFA" evidence="2">
    <location>
        <begin position="94"/>
        <end position="295"/>
    </location>
</feature>